<dbReference type="EMBL" id="AVOT02048363">
    <property type="protein sequence ID" value="MBW0543592.1"/>
    <property type="molecule type" value="Genomic_DNA"/>
</dbReference>
<gene>
    <name evidence="2" type="ORF">O181_083307</name>
</gene>
<dbReference type="Proteomes" id="UP000765509">
    <property type="component" value="Unassembled WGS sequence"/>
</dbReference>
<feature type="region of interest" description="Disordered" evidence="1">
    <location>
        <begin position="72"/>
        <end position="98"/>
    </location>
</feature>
<organism evidence="2 3">
    <name type="scientific">Austropuccinia psidii MF-1</name>
    <dbReference type="NCBI Taxonomy" id="1389203"/>
    <lineage>
        <taxon>Eukaryota</taxon>
        <taxon>Fungi</taxon>
        <taxon>Dikarya</taxon>
        <taxon>Basidiomycota</taxon>
        <taxon>Pucciniomycotina</taxon>
        <taxon>Pucciniomycetes</taxon>
        <taxon>Pucciniales</taxon>
        <taxon>Sphaerophragmiaceae</taxon>
        <taxon>Austropuccinia</taxon>
    </lineage>
</organism>
<evidence type="ECO:0000313" key="2">
    <source>
        <dbReference type="EMBL" id="MBW0543592.1"/>
    </source>
</evidence>
<keyword evidence="3" id="KW-1185">Reference proteome</keyword>
<reference evidence="2" key="1">
    <citation type="submission" date="2021-03" db="EMBL/GenBank/DDBJ databases">
        <title>Draft genome sequence of rust myrtle Austropuccinia psidii MF-1, a brazilian biotype.</title>
        <authorList>
            <person name="Quecine M.C."/>
            <person name="Pachon D.M.R."/>
            <person name="Bonatelli M.L."/>
            <person name="Correr F.H."/>
            <person name="Franceschini L.M."/>
            <person name="Leite T.F."/>
            <person name="Margarido G.R.A."/>
            <person name="Almeida C.A."/>
            <person name="Ferrarezi J.A."/>
            <person name="Labate C.A."/>
        </authorList>
    </citation>
    <scope>NUCLEOTIDE SEQUENCE</scope>
    <source>
        <strain evidence="2">MF-1</strain>
    </source>
</reference>
<sequence length="98" mass="11920">MDPRPPLKCAYCKEEGHSAIRFTHLDEDFDRRVSRTKGEYFLFPIFREYLWKEMKVPKKVRTFSKEQAELNKKFMEKPTLRPRPQEEVNPTEKKLEDK</sequence>
<protein>
    <submittedName>
        <fullName evidence="2">Uncharacterized protein</fullName>
    </submittedName>
</protein>
<dbReference type="OrthoDB" id="2506366at2759"/>
<proteinExistence type="predicted"/>
<evidence type="ECO:0000256" key="1">
    <source>
        <dbReference type="SAM" id="MobiDB-lite"/>
    </source>
</evidence>
<accession>A0A9Q3FS38</accession>
<name>A0A9Q3FS38_9BASI</name>
<evidence type="ECO:0000313" key="3">
    <source>
        <dbReference type="Proteomes" id="UP000765509"/>
    </source>
</evidence>
<comment type="caution">
    <text evidence="2">The sequence shown here is derived from an EMBL/GenBank/DDBJ whole genome shotgun (WGS) entry which is preliminary data.</text>
</comment>
<dbReference type="AlphaFoldDB" id="A0A9Q3FS38"/>